<gene>
    <name evidence="2" type="ORF">SAMN05660297_01544</name>
</gene>
<proteinExistence type="predicted"/>
<dbReference type="PROSITE" id="PS51782">
    <property type="entry name" value="LYSM"/>
    <property type="match status" value="2"/>
</dbReference>
<dbReference type="InterPro" id="IPR036779">
    <property type="entry name" value="LysM_dom_sf"/>
</dbReference>
<dbReference type="Pfam" id="PF01476">
    <property type="entry name" value="LysM"/>
    <property type="match status" value="2"/>
</dbReference>
<dbReference type="SMART" id="SM00257">
    <property type="entry name" value="LysM"/>
    <property type="match status" value="2"/>
</dbReference>
<evidence type="ECO:0000259" key="1">
    <source>
        <dbReference type="PROSITE" id="PS51782"/>
    </source>
</evidence>
<dbReference type="SUPFAM" id="SSF54106">
    <property type="entry name" value="LysM domain"/>
    <property type="match status" value="2"/>
</dbReference>
<feature type="domain" description="LysM" evidence="1">
    <location>
        <begin position="97"/>
        <end position="142"/>
    </location>
</feature>
<organism evidence="2 3">
    <name type="scientific">Natronincola peptidivorans</name>
    <dbReference type="NCBI Taxonomy" id="426128"/>
    <lineage>
        <taxon>Bacteria</taxon>
        <taxon>Bacillati</taxon>
        <taxon>Bacillota</taxon>
        <taxon>Clostridia</taxon>
        <taxon>Peptostreptococcales</taxon>
        <taxon>Natronincolaceae</taxon>
        <taxon>Natronincola</taxon>
    </lineage>
</organism>
<protein>
    <submittedName>
        <fullName evidence="2">Spore coat assembly protein SafA</fullName>
    </submittedName>
</protein>
<keyword evidence="3" id="KW-1185">Reference proteome</keyword>
<dbReference type="GO" id="GO:0008932">
    <property type="term" value="F:lytic endotransglycosylase activity"/>
    <property type="evidence" value="ECO:0007669"/>
    <property type="project" value="TreeGrafter"/>
</dbReference>
<dbReference type="PANTHER" id="PTHR33734:SF22">
    <property type="entry name" value="MEMBRANE-BOUND LYTIC MUREIN TRANSGLYCOSYLASE D"/>
    <property type="match status" value="1"/>
</dbReference>
<accession>A0A1I0CAA0</accession>
<dbReference type="CDD" id="cd00118">
    <property type="entry name" value="LysM"/>
    <property type="match status" value="2"/>
</dbReference>
<dbReference type="Gene3D" id="3.10.350.10">
    <property type="entry name" value="LysM domain"/>
    <property type="match status" value="2"/>
</dbReference>
<evidence type="ECO:0000313" key="2">
    <source>
        <dbReference type="EMBL" id="SET16033.1"/>
    </source>
</evidence>
<feature type="domain" description="LysM" evidence="1">
    <location>
        <begin position="34"/>
        <end position="79"/>
    </location>
</feature>
<dbReference type="PANTHER" id="PTHR33734">
    <property type="entry name" value="LYSM DOMAIN-CONTAINING GPI-ANCHORED PROTEIN 2"/>
    <property type="match status" value="1"/>
</dbReference>
<dbReference type="EMBL" id="FOHU01000005">
    <property type="protein sequence ID" value="SET16033.1"/>
    <property type="molecule type" value="Genomic_DNA"/>
</dbReference>
<dbReference type="InterPro" id="IPR018392">
    <property type="entry name" value="LysM"/>
</dbReference>
<dbReference type="Proteomes" id="UP000199568">
    <property type="component" value="Unassembled WGS sequence"/>
</dbReference>
<dbReference type="RefSeq" id="WP_090441777.1">
    <property type="nucleotide sequence ID" value="NZ_FOHU01000005.1"/>
</dbReference>
<dbReference type="OrthoDB" id="9811296at2"/>
<name>A0A1I0CAA0_9FIRM</name>
<sequence length="266" mass="28995">MYHNYGGANNMPPMMNQQVPPVPVPEPPACPGGTIYTIQPGDTMFRIANRYGISLTGLIEVNPQITNPNVIYVGQRICVPAEITPPTPPDVFCPDGTIYIVQRGDTMFNIARRFGVTLQRLIAANPQVADPNVLEVGQRICIPVPDIPLPTGIYRVLLTPQIQNVLGATAFVNVPDPTLWISTFGLPKISELGDQWHCYYAWVVDRDTEKYFRVTLKDTTLPGILAGYGTTTGTLAGYDEIIVTAEPKPVPATPSGPVVLRGRLVT</sequence>
<reference evidence="2 3" key="1">
    <citation type="submission" date="2016-10" db="EMBL/GenBank/DDBJ databases">
        <authorList>
            <person name="de Groot N.N."/>
        </authorList>
    </citation>
    <scope>NUCLEOTIDE SEQUENCE [LARGE SCALE GENOMIC DNA]</scope>
    <source>
        <strain evidence="2 3">DSM 18979</strain>
    </source>
</reference>
<dbReference type="STRING" id="426128.SAMN05660297_01544"/>
<dbReference type="AlphaFoldDB" id="A0A1I0CAA0"/>
<evidence type="ECO:0000313" key="3">
    <source>
        <dbReference type="Proteomes" id="UP000199568"/>
    </source>
</evidence>